<dbReference type="Gene3D" id="3.40.50.10210">
    <property type="match status" value="1"/>
</dbReference>
<keyword evidence="6" id="KW-0328">Glycosyltransferase</keyword>
<dbReference type="AlphaFoldDB" id="A0A0F8WPR5"/>
<dbReference type="SUPFAM" id="SSF52733">
    <property type="entry name" value="Nicotinate mononucleotide:5,6-dimethylbenzimidazole phosphoribosyltransferase (CobT)"/>
    <property type="match status" value="1"/>
</dbReference>
<protein>
    <recommendedName>
        <fullName evidence="4">Nicotinate-nucleotide--dimethylbenzimidazole phosphoribosyltransferase</fullName>
        <ecNumber evidence="3">2.4.2.21</ecNumber>
    </recommendedName>
    <alternativeName>
        <fullName evidence="8">N(1)-alpha-phosphoribosyltransferase</fullName>
    </alternativeName>
</protein>
<dbReference type="CDD" id="cd02439">
    <property type="entry name" value="DMB-PRT_CobT"/>
    <property type="match status" value="1"/>
</dbReference>
<reference evidence="10" key="1">
    <citation type="journal article" date="2015" name="Nature">
        <title>Complex archaea that bridge the gap between prokaryotes and eukaryotes.</title>
        <authorList>
            <person name="Spang A."/>
            <person name="Saw J.H."/>
            <person name="Jorgensen S.L."/>
            <person name="Zaremba-Niedzwiedzka K."/>
            <person name="Martijn J."/>
            <person name="Lind A.E."/>
            <person name="van Eijk R."/>
            <person name="Schleper C."/>
            <person name="Guy L."/>
            <person name="Ettema T.J."/>
        </authorList>
    </citation>
    <scope>NUCLEOTIDE SEQUENCE</scope>
</reference>
<keyword evidence="7" id="KW-0808">Transferase</keyword>
<comment type="caution">
    <text evidence="10">The sequence shown here is derived from an EMBL/GenBank/DDBJ whole genome shotgun (WGS) entry which is preliminary data.</text>
</comment>
<evidence type="ECO:0000313" key="10">
    <source>
        <dbReference type="EMBL" id="KKK50325.1"/>
    </source>
</evidence>
<dbReference type="InterPro" id="IPR023195">
    <property type="entry name" value="Nict_dMeBzImd_PRibTrfase_N"/>
</dbReference>
<sequence>MSEFDLWLASPPKQLNQAAQAAAEQRQQQLTKPAGSLGQLEDIAINLAGMQGSVQPNVEKIHITVFAGDHGIVAEGISAFPQAVTAEMVRNFSRGGAAISVLAKQTQADLTVLNMGTVTEIEMLSGVQDHRIAAGTQNFLQQAAMTLEQCQGALIIARQHIEQLKDNHIDLFIGGEMGIGNTTSATAIASALLAINPVEITGAGTGLNQTEIQHKADVI</sequence>
<name>A0A0F8WPR5_9ZZZZ</name>
<feature type="non-terminal residue" evidence="10">
    <location>
        <position position="219"/>
    </location>
</feature>
<evidence type="ECO:0000256" key="8">
    <source>
        <dbReference type="ARBA" id="ARBA00030686"/>
    </source>
</evidence>
<accession>A0A0F8WPR5</accession>
<evidence type="ECO:0000256" key="9">
    <source>
        <dbReference type="ARBA" id="ARBA00047340"/>
    </source>
</evidence>
<comment type="similarity">
    <text evidence="2">Belongs to the CobT family.</text>
</comment>
<proteinExistence type="inferred from homology"/>
<dbReference type="Gene3D" id="1.10.1610.10">
    <property type="match status" value="1"/>
</dbReference>
<dbReference type="GO" id="GO:0008939">
    <property type="term" value="F:nicotinate-nucleotide-dimethylbenzimidazole phosphoribosyltransferase activity"/>
    <property type="evidence" value="ECO:0007669"/>
    <property type="project" value="UniProtKB-EC"/>
</dbReference>
<evidence type="ECO:0000256" key="7">
    <source>
        <dbReference type="ARBA" id="ARBA00022679"/>
    </source>
</evidence>
<evidence type="ECO:0000256" key="5">
    <source>
        <dbReference type="ARBA" id="ARBA00022573"/>
    </source>
</evidence>
<dbReference type="UniPathway" id="UPA00061">
    <property type="reaction ID" value="UER00516"/>
</dbReference>
<comment type="catalytic activity">
    <reaction evidence="9">
        <text>5,6-dimethylbenzimidazole + nicotinate beta-D-ribonucleotide = alpha-ribazole 5'-phosphate + nicotinate + H(+)</text>
        <dbReference type="Rhea" id="RHEA:11196"/>
        <dbReference type="ChEBI" id="CHEBI:15378"/>
        <dbReference type="ChEBI" id="CHEBI:15890"/>
        <dbReference type="ChEBI" id="CHEBI:32544"/>
        <dbReference type="ChEBI" id="CHEBI:57502"/>
        <dbReference type="ChEBI" id="CHEBI:57918"/>
        <dbReference type="EC" id="2.4.2.21"/>
    </reaction>
</comment>
<dbReference type="InterPro" id="IPR036087">
    <property type="entry name" value="Nict_dMeBzImd_PRibTrfase_sf"/>
</dbReference>
<evidence type="ECO:0000256" key="3">
    <source>
        <dbReference type="ARBA" id="ARBA00011991"/>
    </source>
</evidence>
<dbReference type="PANTHER" id="PTHR43463:SF1">
    <property type="entry name" value="NICOTINATE-NUCLEOTIDE--DIMETHYLBENZIMIDAZOLE PHOSPHORIBOSYLTRANSFERASE"/>
    <property type="match status" value="1"/>
</dbReference>
<gene>
    <name evidence="10" type="ORF">LCGC14_3126160</name>
</gene>
<dbReference type="PANTHER" id="PTHR43463">
    <property type="entry name" value="NICOTINATE-NUCLEOTIDE--DIMETHYLBENZIMIDAZOLE PHOSPHORIBOSYLTRANSFERASE"/>
    <property type="match status" value="1"/>
</dbReference>
<keyword evidence="5" id="KW-0169">Cobalamin biosynthesis</keyword>
<evidence type="ECO:0000256" key="2">
    <source>
        <dbReference type="ARBA" id="ARBA00007110"/>
    </source>
</evidence>
<organism evidence="10">
    <name type="scientific">marine sediment metagenome</name>
    <dbReference type="NCBI Taxonomy" id="412755"/>
    <lineage>
        <taxon>unclassified sequences</taxon>
        <taxon>metagenomes</taxon>
        <taxon>ecological metagenomes</taxon>
    </lineage>
</organism>
<evidence type="ECO:0000256" key="1">
    <source>
        <dbReference type="ARBA" id="ARBA00005049"/>
    </source>
</evidence>
<evidence type="ECO:0000256" key="6">
    <source>
        <dbReference type="ARBA" id="ARBA00022676"/>
    </source>
</evidence>
<dbReference type="Pfam" id="PF02277">
    <property type="entry name" value="DBI_PRT"/>
    <property type="match status" value="1"/>
</dbReference>
<dbReference type="InterPro" id="IPR003200">
    <property type="entry name" value="Nict_dMeBzImd_PRibTrfase"/>
</dbReference>
<comment type="pathway">
    <text evidence="1">Nucleoside biosynthesis; alpha-ribazole biosynthesis; alpha-ribazole from 5,6-dimethylbenzimidazole: step 1/2.</text>
</comment>
<evidence type="ECO:0000256" key="4">
    <source>
        <dbReference type="ARBA" id="ARBA00015486"/>
    </source>
</evidence>
<dbReference type="GO" id="GO:0009236">
    <property type="term" value="P:cobalamin biosynthetic process"/>
    <property type="evidence" value="ECO:0007669"/>
    <property type="project" value="UniProtKB-KW"/>
</dbReference>
<dbReference type="EC" id="2.4.2.21" evidence="3"/>
<dbReference type="EMBL" id="LAZR01068080">
    <property type="protein sequence ID" value="KKK50325.1"/>
    <property type="molecule type" value="Genomic_DNA"/>
</dbReference>